<dbReference type="InterPro" id="IPR010998">
    <property type="entry name" value="Integrase_recombinase_N"/>
</dbReference>
<dbReference type="PANTHER" id="PTHR35617">
    <property type="entry name" value="PHAGE_INTEGRASE DOMAIN-CONTAINING PROTEIN"/>
    <property type="match status" value="1"/>
</dbReference>
<dbReference type="SUPFAM" id="SSF47823">
    <property type="entry name" value="lambda integrase-like, N-terminal domain"/>
    <property type="match status" value="1"/>
</dbReference>
<reference evidence="4" key="1">
    <citation type="journal article" date="2017" name="bioRxiv">
        <title>Comparative analysis of the genomes of Stylophora pistillata and Acropora digitifera provides evidence for extensive differences between species of corals.</title>
        <authorList>
            <person name="Voolstra C.R."/>
            <person name="Li Y."/>
            <person name="Liew Y.J."/>
            <person name="Baumgarten S."/>
            <person name="Zoccola D."/>
            <person name="Flot J.-F."/>
            <person name="Tambutte S."/>
            <person name="Allemand D."/>
            <person name="Aranda M."/>
        </authorList>
    </citation>
    <scope>NUCLEOTIDE SEQUENCE [LARGE SCALE GENOMIC DNA]</scope>
</reference>
<dbReference type="PANTHER" id="PTHR35617:SF3">
    <property type="entry name" value="CORE-BINDING (CB) DOMAIN-CONTAINING PROTEIN"/>
    <property type="match status" value="1"/>
</dbReference>
<protein>
    <submittedName>
        <fullName evidence="3">Uncharacterized protein</fullName>
    </submittedName>
</protein>
<feature type="region of interest" description="Disordered" evidence="2">
    <location>
        <begin position="96"/>
        <end position="124"/>
    </location>
</feature>
<dbReference type="Gene3D" id="1.10.150.130">
    <property type="match status" value="1"/>
</dbReference>
<evidence type="ECO:0000313" key="3">
    <source>
        <dbReference type="EMBL" id="PFX19085.1"/>
    </source>
</evidence>
<evidence type="ECO:0000313" key="4">
    <source>
        <dbReference type="Proteomes" id="UP000225706"/>
    </source>
</evidence>
<evidence type="ECO:0000256" key="2">
    <source>
        <dbReference type="SAM" id="MobiDB-lite"/>
    </source>
</evidence>
<keyword evidence="4" id="KW-1185">Reference proteome</keyword>
<dbReference type="GO" id="GO:0003677">
    <property type="term" value="F:DNA binding"/>
    <property type="evidence" value="ECO:0007669"/>
    <property type="project" value="UniProtKB-KW"/>
</dbReference>
<comment type="caution">
    <text evidence="3">The sequence shown here is derived from an EMBL/GenBank/DDBJ whole genome shotgun (WGS) entry which is preliminary data.</text>
</comment>
<keyword evidence="1" id="KW-0238">DNA-binding</keyword>
<dbReference type="EMBL" id="LSMT01000378">
    <property type="protein sequence ID" value="PFX19085.1"/>
    <property type="molecule type" value="Genomic_DNA"/>
</dbReference>
<accession>A0A2B4RS51</accession>
<organism evidence="3 4">
    <name type="scientific">Stylophora pistillata</name>
    <name type="common">Smooth cauliflower coral</name>
    <dbReference type="NCBI Taxonomy" id="50429"/>
    <lineage>
        <taxon>Eukaryota</taxon>
        <taxon>Metazoa</taxon>
        <taxon>Cnidaria</taxon>
        <taxon>Anthozoa</taxon>
        <taxon>Hexacorallia</taxon>
        <taxon>Scleractinia</taxon>
        <taxon>Astrocoeniina</taxon>
        <taxon>Pocilloporidae</taxon>
        <taxon>Stylophora</taxon>
    </lineage>
</organism>
<dbReference type="AlphaFoldDB" id="A0A2B4RS51"/>
<evidence type="ECO:0000256" key="1">
    <source>
        <dbReference type="ARBA" id="ARBA00023125"/>
    </source>
</evidence>
<sequence>MTVSLTPSKAMKVKPKAVKWLHNQSPTIRTVSEVIDLTVASFPGVMHGPLYYRPLEIEKGTSESGTGPAPGYKHCANVEHSSLVPQIATSFDRLSSYSSKGTKNTAPPFQSGESTPSSQEAHPSSVQIIRNSLTARGISQKAAKVILQSWRETTHRQDSIYLRKWPLFCSSRGFDPYKATPAQVLDFLTDLFEQGLGYSAMNTVKSPLSQVLHSPTGVPFGELPTVKQFLKGVLQEKPTLPR</sequence>
<gene>
    <name evidence="3" type="ORF">AWC38_SpisGene16515</name>
</gene>
<proteinExistence type="predicted"/>
<dbReference type="Proteomes" id="UP000225706">
    <property type="component" value="Unassembled WGS sequence"/>
</dbReference>
<name>A0A2B4RS51_STYPI</name>
<dbReference type="OrthoDB" id="5986938at2759"/>